<dbReference type="EMBL" id="CP054492">
    <property type="protein sequence ID" value="QOY52561.1"/>
    <property type="molecule type" value="Genomic_DNA"/>
</dbReference>
<feature type="compositionally biased region" description="Basic and acidic residues" evidence="1">
    <location>
        <begin position="16"/>
        <end position="31"/>
    </location>
</feature>
<feature type="region of interest" description="Disordered" evidence="1">
    <location>
        <begin position="1"/>
        <end position="50"/>
    </location>
</feature>
<keyword evidence="3" id="KW-1185">Reference proteome</keyword>
<dbReference type="KEGG" id="sbal:HUE88_02395"/>
<dbReference type="RefSeq" id="WP_194370713.1">
    <property type="nucleotide sequence ID" value="NZ_CP054492.1"/>
</dbReference>
<organism evidence="2 3">
    <name type="scientific">Candidatus Sulfurimonas baltica</name>
    <dbReference type="NCBI Taxonomy" id="2740404"/>
    <lineage>
        <taxon>Bacteria</taxon>
        <taxon>Pseudomonadati</taxon>
        <taxon>Campylobacterota</taxon>
        <taxon>Epsilonproteobacteria</taxon>
        <taxon>Campylobacterales</taxon>
        <taxon>Sulfurimonadaceae</taxon>
        <taxon>Sulfurimonas</taxon>
    </lineage>
</organism>
<reference evidence="2 3" key="1">
    <citation type="submission" date="2020-05" db="EMBL/GenBank/DDBJ databases">
        <title>Sulfurimonas marisnigri, sp. nov., and Sulfurimonas baltica, sp. nov., manganese oxide reducing chemolithoautotrophs of the class Epsilonproteobacteria isolated from the pelagic redoxclines of the Black and Baltic Seas and emended description of the genus Sulfurimonas.</title>
        <authorList>
            <person name="Henkel J.V."/>
            <person name="Laudan C."/>
            <person name="Werner J."/>
            <person name="Neu T."/>
            <person name="Plewe S."/>
            <person name="Sproer C."/>
            <person name="Bunk B."/>
            <person name="Schulz-Vogt H.N."/>
        </authorList>
    </citation>
    <scope>NUCLEOTIDE SEQUENCE [LARGE SCALE GENOMIC DNA]</scope>
    <source>
        <strain evidence="2 3">GD2</strain>
    </source>
</reference>
<accession>A0A7S7LW51</accession>
<gene>
    <name evidence="2" type="ORF">HUE88_02395</name>
</gene>
<evidence type="ECO:0000313" key="2">
    <source>
        <dbReference type="EMBL" id="QOY52561.1"/>
    </source>
</evidence>
<dbReference type="AlphaFoldDB" id="A0A7S7LW51"/>
<protein>
    <submittedName>
        <fullName evidence="2">Uncharacterized protein</fullName>
    </submittedName>
</protein>
<feature type="compositionally biased region" description="Low complexity" evidence="1">
    <location>
        <begin position="1"/>
        <end position="15"/>
    </location>
</feature>
<dbReference type="Proteomes" id="UP000593994">
    <property type="component" value="Chromosome"/>
</dbReference>
<proteinExistence type="predicted"/>
<name>A0A7S7LW51_9BACT</name>
<evidence type="ECO:0000313" key="3">
    <source>
        <dbReference type="Proteomes" id="UP000593994"/>
    </source>
</evidence>
<evidence type="ECO:0000256" key="1">
    <source>
        <dbReference type="SAM" id="MobiDB-lite"/>
    </source>
</evidence>
<sequence length="151" mass="17434">MFVSSYSTYISTNSSDRTEKNREGQSKDESKSFNLKSSSDSATNFSPTKNLPIDYVSNYKSFNNQQKLQEQIKSQDEIRYTNIKDIKNAKAAYEDNSKMFSLSKKPTTSLDQTPKINKDLPKSIQELKEHKLRQAMVNTYLANDRYYQLTA</sequence>
<feature type="compositionally biased region" description="Low complexity" evidence="1">
    <location>
        <begin position="32"/>
        <end position="41"/>
    </location>
</feature>